<dbReference type="InterPro" id="IPR007527">
    <property type="entry name" value="Znf_SWIM"/>
</dbReference>
<keyword evidence="1" id="KW-0479">Metal-binding</keyword>
<sequence length="1029" mass="117357">MDPTSHDIMLIKGLIKGDRLCKSLDSIGDTFLETTTPDLVFLAFGCTNHLSPAMILLAKLIKDRGPREEWNLEELEKEEKSEAKFGEKWKMGSITEFMARWDEILSLPVQNPPTLEFSALDLVWSKVEGWRDNMDRLALIPFARVDDFVRGESANKDCPTRFHVEARRRRSPTMPYKPKVDGVLEYILYWCSFGPDDHRSGGIVRPSRSTYVPKKKNAGRPNTKRGCTCHFIVKRLIAEPSVALVIYNEDKHVDKKGLPCHGPQDKKAAGTRASFAPYISEDLRLRVLSLLHVGVSVETIMQRHNESVERQGGPSNRDDLLTHRYVRRQERSIRRSIYELDADDAVSVSMWVESHQSNVFFYEDFSDSEPFTLGIQTEWQLQQMIRFGNRSLVISDSRFGTNKLKYPIHSLLVFNPDNKAIPVAWIISPRFASSDAYKWMRALHNRVQTKDPTWKLAGYIVDDPLADVYMIRDVFQCSVLICFWRVRHAWHKNLVKKCMENDMRVEISKRLGEIVDSICRGQGTIRLFEDLMEDFVDESDFMDYFKATWYPRIGKWITALQTLPLASQETSAAMEFYHNQLKLRLLNEKESSVYHRTDWLVDKLGTKVHSYFWLDEYSGKDNFARYWKEEWVSGLTSWRKALKISDSDLLMDGRCAKVTDQLDRDRVYVVWNPGSQFGICDCNWAQMGNMCEHMLKVISICRKRKFVMPSISLLQYHQALMSILHCPPHDSLVHDYAVSLSVFVKNQIDVLVDLESSNTTVDQAVSSSEHQQSMNENHTNENHTNENVMSHNENASRNGLDVSARVMGDADSELNDMGSGNGASGESAEVEIACAEMDVDPSSICISPPGLYSVDEVVSNGAFSVNREIDTDNEHFPSRSDALTNKNCLEDDVLAKGRQERTIDVEPLSVDIPPSMLEIVEQCAVTNRSDVHSHDVKLIGISNMQGADNLSNKTSPSIAIAVEAEEVEMSETAVVIKENERIWLYSCSNRRHAAVYDVYNTIVDKMLISIKLQSYNEMISQLDAVSGFY</sequence>
<proteinExistence type="predicted"/>
<evidence type="ECO:0000256" key="2">
    <source>
        <dbReference type="SAM" id="MobiDB-lite"/>
    </source>
</evidence>
<dbReference type="Proteomes" id="UP000813462">
    <property type="component" value="Unassembled WGS sequence"/>
</dbReference>
<evidence type="ECO:0000256" key="1">
    <source>
        <dbReference type="PROSITE-ProRule" id="PRU00325"/>
    </source>
</evidence>
<organism evidence="4 5">
    <name type="scientific">Ziziphus jujuba var. spinosa</name>
    <dbReference type="NCBI Taxonomy" id="714518"/>
    <lineage>
        <taxon>Eukaryota</taxon>
        <taxon>Viridiplantae</taxon>
        <taxon>Streptophyta</taxon>
        <taxon>Embryophyta</taxon>
        <taxon>Tracheophyta</taxon>
        <taxon>Spermatophyta</taxon>
        <taxon>Magnoliopsida</taxon>
        <taxon>eudicotyledons</taxon>
        <taxon>Gunneridae</taxon>
        <taxon>Pentapetalae</taxon>
        <taxon>rosids</taxon>
        <taxon>fabids</taxon>
        <taxon>Rosales</taxon>
        <taxon>Rhamnaceae</taxon>
        <taxon>Paliureae</taxon>
        <taxon>Ziziphus</taxon>
    </lineage>
</organism>
<dbReference type="PANTHER" id="PTHR33977">
    <property type="entry name" value="ZINC ION BINDING PROTEIN"/>
    <property type="match status" value="1"/>
</dbReference>
<evidence type="ECO:0000313" key="5">
    <source>
        <dbReference type="Proteomes" id="UP000813462"/>
    </source>
</evidence>
<name>A0A978VLD2_ZIZJJ</name>
<dbReference type="AlphaFoldDB" id="A0A978VLD2"/>
<keyword evidence="1" id="KW-0862">Zinc</keyword>
<dbReference type="GO" id="GO:0008270">
    <property type="term" value="F:zinc ion binding"/>
    <property type="evidence" value="ECO:0007669"/>
    <property type="project" value="UniProtKB-KW"/>
</dbReference>
<accession>A0A978VLD2</accession>
<dbReference type="EMBL" id="JAEACU010000004">
    <property type="protein sequence ID" value="KAH7533901.1"/>
    <property type="molecule type" value="Genomic_DNA"/>
</dbReference>
<feature type="domain" description="SWIM-type" evidence="3">
    <location>
        <begin position="665"/>
        <end position="702"/>
    </location>
</feature>
<dbReference type="PANTHER" id="PTHR33977:SF1">
    <property type="entry name" value="ZINC ION BINDING PROTEIN"/>
    <property type="match status" value="1"/>
</dbReference>
<comment type="caution">
    <text evidence="4">The sequence shown here is derived from an EMBL/GenBank/DDBJ whole genome shotgun (WGS) entry which is preliminary data.</text>
</comment>
<evidence type="ECO:0000259" key="3">
    <source>
        <dbReference type="PROSITE" id="PS50966"/>
    </source>
</evidence>
<reference evidence="4" key="1">
    <citation type="journal article" date="2021" name="Front. Plant Sci.">
        <title>Chromosome-Scale Genome Assembly for Chinese Sour Jujube and Insights Into Its Genome Evolution and Domestication Signature.</title>
        <authorList>
            <person name="Shen L.-Y."/>
            <person name="Luo H."/>
            <person name="Wang X.-L."/>
            <person name="Wang X.-M."/>
            <person name="Qiu X.-J."/>
            <person name="Liu H."/>
            <person name="Zhou S.-S."/>
            <person name="Jia K.-H."/>
            <person name="Nie S."/>
            <person name="Bao Y.-T."/>
            <person name="Zhang R.-G."/>
            <person name="Yun Q.-Z."/>
            <person name="Chai Y.-H."/>
            <person name="Lu J.-Y."/>
            <person name="Li Y."/>
            <person name="Zhao S.-W."/>
            <person name="Mao J.-F."/>
            <person name="Jia S.-G."/>
            <person name="Mao Y.-M."/>
        </authorList>
    </citation>
    <scope>NUCLEOTIDE SEQUENCE</scope>
    <source>
        <strain evidence="4">AT0</strain>
        <tissue evidence="4">Leaf</tissue>
    </source>
</reference>
<keyword evidence="1" id="KW-0863">Zinc-finger</keyword>
<dbReference type="PROSITE" id="PS50966">
    <property type="entry name" value="ZF_SWIM"/>
    <property type="match status" value="1"/>
</dbReference>
<feature type="region of interest" description="Disordered" evidence="2">
    <location>
        <begin position="762"/>
        <end position="794"/>
    </location>
</feature>
<gene>
    <name evidence="4" type="ORF">FEM48_Zijuj04G0180700</name>
</gene>
<protein>
    <recommendedName>
        <fullName evidence="3">SWIM-type domain-containing protein</fullName>
    </recommendedName>
</protein>
<evidence type="ECO:0000313" key="4">
    <source>
        <dbReference type="EMBL" id="KAH7533901.1"/>
    </source>
</evidence>
<feature type="compositionally biased region" description="Polar residues" evidence="2">
    <location>
        <begin position="762"/>
        <end position="774"/>
    </location>
</feature>